<gene>
    <name evidence="2" type="ORF">F5050DRAFT_1232335</name>
</gene>
<comment type="caution">
    <text evidence="2">The sequence shown here is derived from an EMBL/GenBank/DDBJ whole genome shotgun (WGS) entry which is preliminary data.</text>
</comment>
<reference evidence="2" key="1">
    <citation type="submission" date="2022-08" db="EMBL/GenBank/DDBJ databases">
        <authorList>
            <consortium name="DOE Joint Genome Institute"/>
            <person name="Min B."/>
            <person name="Riley R."/>
            <person name="Sierra-Patev S."/>
            <person name="Naranjo-Ortiz M."/>
            <person name="Looney B."/>
            <person name="Konkel Z."/>
            <person name="Slot J.C."/>
            <person name="Sakamoto Y."/>
            <person name="Steenwyk J.L."/>
            <person name="Rokas A."/>
            <person name="Carro J."/>
            <person name="Camarero S."/>
            <person name="Ferreira P."/>
            <person name="Molpeceres G."/>
            <person name="Ruiz-Duenas F.J."/>
            <person name="Serrano A."/>
            <person name="Henrissat B."/>
            <person name="Drula E."/>
            <person name="Hughes K.W."/>
            <person name="Mata J.L."/>
            <person name="Ishikawa N.K."/>
            <person name="Vargas-Isla R."/>
            <person name="Ushijima S."/>
            <person name="Smith C.A."/>
            <person name="Ahrendt S."/>
            <person name="Andreopoulos W."/>
            <person name="He G."/>
            <person name="Labutti K."/>
            <person name="Lipzen A."/>
            <person name="Ng V."/>
            <person name="Sandor L."/>
            <person name="Barry K."/>
            <person name="Martinez A.T."/>
            <person name="Xiao Y."/>
            <person name="Gibbons J.G."/>
            <person name="Terashima K."/>
            <person name="Hibbett D.S."/>
            <person name="Grigoriev I.V."/>
        </authorList>
    </citation>
    <scope>NUCLEOTIDE SEQUENCE</scope>
    <source>
        <strain evidence="2">TFB10827</strain>
    </source>
</reference>
<dbReference type="EMBL" id="MU790560">
    <property type="protein sequence ID" value="KAJ3998360.1"/>
    <property type="molecule type" value="Genomic_DNA"/>
</dbReference>
<evidence type="ECO:0000313" key="2">
    <source>
        <dbReference type="EMBL" id="KAJ3998360.1"/>
    </source>
</evidence>
<feature type="signal peptide" evidence="1">
    <location>
        <begin position="1"/>
        <end position="28"/>
    </location>
</feature>
<feature type="chain" id="PRO_5046457875" evidence="1">
    <location>
        <begin position="29"/>
        <end position="229"/>
    </location>
</feature>
<accession>A0ABQ8QII4</accession>
<evidence type="ECO:0000313" key="3">
    <source>
        <dbReference type="Proteomes" id="UP001163828"/>
    </source>
</evidence>
<dbReference type="InterPro" id="IPR045564">
    <property type="entry name" value="DUF5910"/>
</dbReference>
<name>A0ABQ8QII4_9AGAR</name>
<proteinExistence type="predicted"/>
<dbReference type="Pfam" id="PF19287">
    <property type="entry name" value="DUF5910"/>
    <property type="match status" value="1"/>
</dbReference>
<dbReference type="Proteomes" id="UP001163828">
    <property type="component" value="Unassembled WGS sequence"/>
</dbReference>
<protein>
    <submittedName>
        <fullName evidence="2">Uncharacterized protein</fullName>
    </submittedName>
</protein>
<organism evidence="2 3">
    <name type="scientific">Lentinula boryana</name>
    <dbReference type="NCBI Taxonomy" id="40481"/>
    <lineage>
        <taxon>Eukaryota</taxon>
        <taxon>Fungi</taxon>
        <taxon>Dikarya</taxon>
        <taxon>Basidiomycota</taxon>
        <taxon>Agaricomycotina</taxon>
        <taxon>Agaricomycetes</taxon>
        <taxon>Agaricomycetidae</taxon>
        <taxon>Agaricales</taxon>
        <taxon>Marasmiineae</taxon>
        <taxon>Omphalotaceae</taxon>
        <taxon>Lentinula</taxon>
    </lineage>
</organism>
<keyword evidence="3" id="KW-1185">Reference proteome</keyword>
<evidence type="ECO:0000256" key="1">
    <source>
        <dbReference type="SAM" id="SignalP"/>
    </source>
</evidence>
<keyword evidence="1" id="KW-0732">Signal</keyword>
<sequence length="229" mass="25614">MLFSLYPDLLALAPLVMIPAAQLMAASALPMGSILTSSHEPRGLEHFSSPKTEPETDKFVGFHYAPQAEAEEYNKVGTLTTATVIEQNPYVVVYAKRTAFSNHYWECQVHVPDNEMVAINAVSKLFVPNNAVQPWPSQDKLEEYVKNEGSESEKALLFHEATANVVEMLIPPRYVKKSQNHLLEEIPSGENSLHFKVTCHPQSRQSGSELKANWPATWSIRQWPGSLVI</sequence>